<proteinExistence type="predicted"/>
<organism evidence="1 2">
    <name type="scientific">Suillus plorans</name>
    <dbReference type="NCBI Taxonomy" id="116603"/>
    <lineage>
        <taxon>Eukaryota</taxon>
        <taxon>Fungi</taxon>
        <taxon>Dikarya</taxon>
        <taxon>Basidiomycota</taxon>
        <taxon>Agaricomycotina</taxon>
        <taxon>Agaricomycetes</taxon>
        <taxon>Agaricomycetidae</taxon>
        <taxon>Boletales</taxon>
        <taxon>Suillineae</taxon>
        <taxon>Suillaceae</taxon>
        <taxon>Suillus</taxon>
    </lineage>
</organism>
<name>A0A9P7AD38_9AGAM</name>
<evidence type="ECO:0000313" key="1">
    <source>
        <dbReference type="EMBL" id="KAG1785876.1"/>
    </source>
</evidence>
<gene>
    <name evidence="1" type="ORF">HD556DRAFT_1313943</name>
</gene>
<sequence length="134" mass="14341">MEQCNIAAALPGRRSRRGWHSGQDLSPSDPLRARLVATFAEALGCRLLSALYLLSTSLVGCTGPHHGLGTPVLIYSRGSQVRGRDERGIGGRSYPGRDLVVARAWNVGPVLQALLASTPFAPQCPPGPGWHRHI</sequence>
<dbReference type="OrthoDB" id="2692669at2759"/>
<dbReference type="AlphaFoldDB" id="A0A9P7AD38"/>
<reference evidence="1" key="1">
    <citation type="journal article" date="2020" name="New Phytol.">
        <title>Comparative genomics reveals dynamic genome evolution in host specialist ectomycorrhizal fungi.</title>
        <authorList>
            <person name="Lofgren L.A."/>
            <person name="Nguyen N.H."/>
            <person name="Vilgalys R."/>
            <person name="Ruytinx J."/>
            <person name="Liao H.L."/>
            <person name="Branco S."/>
            <person name="Kuo A."/>
            <person name="LaButti K."/>
            <person name="Lipzen A."/>
            <person name="Andreopoulos W."/>
            <person name="Pangilinan J."/>
            <person name="Riley R."/>
            <person name="Hundley H."/>
            <person name="Na H."/>
            <person name="Barry K."/>
            <person name="Grigoriev I.V."/>
            <person name="Stajich J.E."/>
            <person name="Kennedy P.G."/>
        </authorList>
    </citation>
    <scope>NUCLEOTIDE SEQUENCE</scope>
    <source>
        <strain evidence="1">S12</strain>
    </source>
</reference>
<protein>
    <submittedName>
        <fullName evidence="1">Uncharacterized protein</fullName>
    </submittedName>
</protein>
<dbReference type="EMBL" id="JABBWE010000102">
    <property type="protein sequence ID" value="KAG1785876.1"/>
    <property type="molecule type" value="Genomic_DNA"/>
</dbReference>
<dbReference type="Proteomes" id="UP000719766">
    <property type="component" value="Unassembled WGS sequence"/>
</dbReference>
<accession>A0A9P7AD38</accession>
<dbReference type="GeneID" id="64594626"/>
<keyword evidence="2" id="KW-1185">Reference proteome</keyword>
<evidence type="ECO:0000313" key="2">
    <source>
        <dbReference type="Proteomes" id="UP000719766"/>
    </source>
</evidence>
<comment type="caution">
    <text evidence="1">The sequence shown here is derived from an EMBL/GenBank/DDBJ whole genome shotgun (WGS) entry which is preliminary data.</text>
</comment>
<dbReference type="RefSeq" id="XP_041153359.1">
    <property type="nucleotide sequence ID" value="XM_041300862.1"/>
</dbReference>